<organism evidence="1 2">
    <name type="scientific">Penicillium egyptiacum</name>
    <dbReference type="NCBI Taxonomy" id="1303716"/>
    <lineage>
        <taxon>Eukaryota</taxon>
        <taxon>Fungi</taxon>
        <taxon>Dikarya</taxon>
        <taxon>Ascomycota</taxon>
        <taxon>Pezizomycotina</taxon>
        <taxon>Eurotiomycetes</taxon>
        <taxon>Eurotiomycetidae</taxon>
        <taxon>Eurotiales</taxon>
        <taxon>Aspergillaceae</taxon>
        <taxon>Penicillium</taxon>
    </lineage>
</organism>
<accession>A0A9W4KP57</accession>
<keyword evidence="2" id="KW-1185">Reference proteome</keyword>
<evidence type="ECO:0000313" key="2">
    <source>
        <dbReference type="Proteomes" id="UP001154252"/>
    </source>
</evidence>
<proteinExistence type="predicted"/>
<name>A0A9W4KP57_9EURO</name>
<dbReference type="OrthoDB" id="4306581at2759"/>
<dbReference type="Proteomes" id="UP001154252">
    <property type="component" value="Unassembled WGS sequence"/>
</dbReference>
<evidence type="ECO:0000313" key="1">
    <source>
        <dbReference type="EMBL" id="CAG8908529.1"/>
    </source>
</evidence>
<sequence>MSNPRFIIEQDDVTTYIISSAPWVCDEAITTDLLSDILSRNIGYAPSAFIKSLVGQRVDNADLECMVVLYSLLMMDILPPCGVRVSINRILYAENGEDLQRHLVDKLDSVNSERLEMQLARIL</sequence>
<gene>
    <name evidence="1" type="ORF">PEGY_LOCUS9299</name>
</gene>
<reference evidence="1" key="1">
    <citation type="submission" date="2021-07" db="EMBL/GenBank/DDBJ databases">
        <authorList>
            <person name="Branca A.L. A."/>
        </authorList>
    </citation>
    <scope>NUCLEOTIDE SEQUENCE</scope>
</reference>
<comment type="caution">
    <text evidence="1">The sequence shown here is derived from an EMBL/GenBank/DDBJ whole genome shotgun (WGS) entry which is preliminary data.</text>
</comment>
<dbReference type="EMBL" id="CAJVRC010000894">
    <property type="protein sequence ID" value="CAG8908529.1"/>
    <property type="molecule type" value="Genomic_DNA"/>
</dbReference>
<protein>
    <submittedName>
        <fullName evidence="1">Uncharacterized protein</fullName>
    </submittedName>
</protein>
<dbReference type="AlphaFoldDB" id="A0A9W4KP57"/>